<evidence type="ECO:0000259" key="1">
    <source>
        <dbReference type="Pfam" id="PF02342"/>
    </source>
</evidence>
<gene>
    <name evidence="2" type="ORF">F3087_39425</name>
</gene>
<dbReference type="InterPro" id="IPR003325">
    <property type="entry name" value="TerD"/>
</dbReference>
<protein>
    <submittedName>
        <fullName evidence="2">Stress protein</fullName>
    </submittedName>
</protein>
<name>A0A5N0DZH4_9NOCA</name>
<evidence type="ECO:0000313" key="2">
    <source>
        <dbReference type="EMBL" id="KAA8882123.1"/>
    </source>
</evidence>
<dbReference type="Gene3D" id="2.60.60.30">
    <property type="entry name" value="sav2460 like domains"/>
    <property type="match status" value="2"/>
</dbReference>
<feature type="domain" description="TerD" evidence="1">
    <location>
        <begin position="22"/>
        <end position="161"/>
    </location>
</feature>
<dbReference type="AlphaFoldDB" id="A0A5N0DZH4"/>
<dbReference type="Pfam" id="PF02342">
    <property type="entry name" value="TerD"/>
    <property type="match status" value="2"/>
</dbReference>
<dbReference type="Proteomes" id="UP000323876">
    <property type="component" value="Unassembled WGS sequence"/>
</dbReference>
<comment type="caution">
    <text evidence="2">The sequence shown here is derived from an EMBL/GenBank/DDBJ whole genome shotgun (WGS) entry which is preliminary data.</text>
</comment>
<dbReference type="PANTHER" id="PTHR32097">
    <property type="entry name" value="CAMP-BINDING PROTEIN 1-RELATED"/>
    <property type="match status" value="1"/>
</dbReference>
<accession>A0A5N0DZH4</accession>
<organism evidence="2 3">
    <name type="scientific">Nocardia colli</name>
    <dbReference type="NCBI Taxonomy" id="2545717"/>
    <lineage>
        <taxon>Bacteria</taxon>
        <taxon>Bacillati</taxon>
        <taxon>Actinomycetota</taxon>
        <taxon>Actinomycetes</taxon>
        <taxon>Mycobacteriales</taxon>
        <taxon>Nocardiaceae</taxon>
        <taxon>Nocardia</taxon>
    </lineage>
</organism>
<dbReference type="EMBL" id="VXLC01000029">
    <property type="protein sequence ID" value="KAA8882123.1"/>
    <property type="molecule type" value="Genomic_DNA"/>
</dbReference>
<dbReference type="CDD" id="cd06974">
    <property type="entry name" value="TerD_like"/>
    <property type="match status" value="2"/>
</dbReference>
<sequence length="372" mass="39941">MTVQLARGQVNVLEAEHLIVSVRHSAAVDLSALLLTADGMVRADADLVFYNQPLGQGARLLPGEDGRPSALAIDLRAIPADIEHVRIVVALDDQRDSLGNYAAPELRIDDVAGNRLCDYLITGLGSESTVVAMDFDRHDPDWRLRSLGHGYHSGFAALVTAHGVAVGRTPKSPAPQPPVEAPDTGLLGLATELALRKADGNELSHVKMALGWDPVREPGRFGLREVDIDLDASALVFSGRELMDAAFYGQLSSKDGSVRHQGDNLTGSGKGDNEMIDVDLTRLSAEASTVVFVVTSYAGHTFERVRNAFWRLVDGKTDVELTGGNLRVGGRHTGMVVAKVQREADVWKFHAVGAPIQAGHPVEAAEQVARYL</sequence>
<dbReference type="RefSeq" id="WP_150407263.1">
    <property type="nucleotide sequence ID" value="NZ_VXLC01000029.1"/>
</dbReference>
<dbReference type="InterPro" id="IPR051324">
    <property type="entry name" value="Stress/Tellurium_Resist"/>
</dbReference>
<evidence type="ECO:0000313" key="3">
    <source>
        <dbReference type="Proteomes" id="UP000323876"/>
    </source>
</evidence>
<feature type="domain" description="TerD" evidence="1">
    <location>
        <begin position="194"/>
        <end position="359"/>
    </location>
</feature>
<dbReference type="PANTHER" id="PTHR32097:SF17">
    <property type="entry name" value="CAMP-BINDING PROTEIN 1-RELATED"/>
    <property type="match status" value="1"/>
</dbReference>
<reference evidence="2 3" key="1">
    <citation type="submission" date="2019-09" db="EMBL/GenBank/DDBJ databases">
        <authorList>
            <person name="Wang X."/>
        </authorList>
    </citation>
    <scope>NUCLEOTIDE SEQUENCE [LARGE SCALE GENOMIC DNA]</scope>
    <source>
        <strain evidence="2 3">CICC 11023</strain>
    </source>
</reference>
<dbReference type="OrthoDB" id="56224at2"/>
<proteinExistence type="predicted"/>
<keyword evidence="3" id="KW-1185">Reference proteome</keyword>